<dbReference type="Proteomes" id="UP000284434">
    <property type="component" value="Unassembled WGS sequence"/>
</dbReference>
<evidence type="ECO:0000256" key="7">
    <source>
        <dbReference type="ARBA" id="ARBA00023136"/>
    </source>
</evidence>
<reference evidence="12" key="2">
    <citation type="submission" date="2022-01" db="EMBL/GenBank/DDBJ databases">
        <title>Collection of gut derived symbiotic bacterial strains cultured from healthy donors.</title>
        <authorList>
            <person name="Lin H."/>
            <person name="Kohout C."/>
            <person name="Waligurski E."/>
            <person name="Pamer E.G."/>
        </authorList>
    </citation>
    <scope>NUCLEOTIDE SEQUENCE</scope>
    <source>
        <strain evidence="12">DFI.1.149</strain>
    </source>
</reference>
<dbReference type="AlphaFoldDB" id="A0A1Y4A0Z4"/>
<dbReference type="InterPro" id="IPR003691">
    <property type="entry name" value="FluC"/>
</dbReference>
<dbReference type="GO" id="GO:0140114">
    <property type="term" value="P:cellular detoxification of fluoride"/>
    <property type="evidence" value="ECO:0007669"/>
    <property type="project" value="UniProtKB-UniRule"/>
</dbReference>
<feature type="transmembrane region" description="Helical" evidence="11">
    <location>
        <begin position="5"/>
        <end position="22"/>
    </location>
</feature>
<keyword evidence="2 11" id="KW-1003">Cell membrane</keyword>
<dbReference type="Proteomes" id="UP001212263">
    <property type="component" value="Unassembled WGS sequence"/>
</dbReference>
<dbReference type="GeneID" id="61275123"/>
<comment type="subcellular location">
    <subcellularLocation>
        <location evidence="1 11">Cell membrane</location>
        <topology evidence="1 11">Multi-pass membrane protein</topology>
    </subcellularLocation>
</comment>
<evidence type="ECO:0000256" key="1">
    <source>
        <dbReference type="ARBA" id="ARBA00004651"/>
    </source>
</evidence>
<dbReference type="RefSeq" id="WP_013612103.1">
    <property type="nucleotide sequence ID" value="NZ_BAABYK010000001.1"/>
</dbReference>
<comment type="activity regulation">
    <text evidence="11">Na(+) is not transported, but it plays an essential structural role and its presence is essential for fluoride channel function.</text>
</comment>
<dbReference type="EMBL" id="JAKNDN010000038">
    <property type="protein sequence ID" value="MCG4961548.1"/>
    <property type="molecule type" value="Genomic_DNA"/>
</dbReference>
<comment type="function">
    <text evidence="11">Fluoride-specific ion channel. Important for reducing fluoride concentration in the cell, thus reducing its toxicity.</text>
</comment>
<keyword evidence="11" id="KW-0813">Transport</keyword>
<accession>A0A1Y4A0Z4</accession>
<dbReference type="HAMAP" id="MF_00454">
    <property type="entry name" value="FluC"/>
    <property type="match status" value="1"/>
</dbReference>
<proteinExistence type="inferred from homology"/>
<dbReference type="EMBL" id="QRYC01000014">
    <property type="protein sequence ID" value="RGU55825.1"/>
    <property type="molecule type" value="Genomic_DNA"/>
</dbReference>
<evidence type="ECO:0000256" key="4">
    <source>
        <dbReference type="ARBA" id="ARBA00022692"/>
    </source>
</evidence>
<comment type="catalytic activity">
    <reaction evidence="10">
        <text>fluoride(in) = fluoride(out)</text>
        <dbReference type="Rhea" id="RHEA:76159"/>
        <dbReference type="ChEBI" id="CHEBI:17051"/>
    </reaction>
    <physiologicalReaction direction="left-to-right" evidence="10">
        <dbReference type="Rhea" id="RHEA:76160"/>
    </physiologicalReaction>
</comment>
<dbReference type="Proteomes" id="UP001199750">
    <property type="component" value="Unassembled WGS sequence"/>
</dbReference>
<dbReference type="GO" id="GO:0005886">
    <property type="term" value="C:plasma membrane"/>
    <property type="evidence" value="ECO:0007669"/>
    <property type="project" value="UniProtKB-SubCell"/>
</dbReference>
<protein>
    <recommendedName>
        <fullName evidence="11">Fluoride-specific ion channel FluC</fullName>
    </recommendedName>
</protein>
<comment type="similarity">
    <text evidence="9 11">Belongs to the fluoride channel Fluc/FEX (TC 1.A.43) family.</text>
</comment>
<keyword evidence="7 11" id="KW-0472">Membrane</keyword>
<evidence type="ECO:0000313" key="16">
    <source>
        <dbReference type="EMBL" id="RGY04002.1"/>
    </source>
</evidence>
<dbReference type="EMBL" id="JAQMRD010000020">
    <property type="protein sequence ID" value="MDB9224146.1"/>
    <property type="molecule type" value="Genomic_DNA"/>
</dbReference>
<dbReference type="GO" id="GO:0062054">
    <property type="term" value="F:fluoride channel activity"/>
    <property type="evidence" value="ECO:0007669"/>
    <property type="project" value="UniProtKB-UniRule"/>
</dbReference>
<dbReference type="PANTHER" id="PTHR28259">
    <property type="entry name" value="FLUORIDE EXPORT PROTEIN 1-RELATED"/>
    <property type="match status" value="1"/>
</dbReference>
<gene>
    <name evidence="11 16" type="primary">crcB</name>
    <name evidence="11" type="synonym">fluC</name>
    <name evidence="15" type="ORF">DWW24_15655</name>
    <name evidence="14" type="ORF">DWW57_11060</name>
    <name evidence="16" type="ORF">DXA53_17195</name>
    <name evidence="12" type="ORF">L0P03_17090</name>
    <name evidence="13" type="ORF">PN645_14170</name>
</gene>
<dbReference type="Proteomes" id="UP000283426">
    <property type="component" value="Unassembled WGS sequence"/>
</dbReference>
<evidence type="ECO:0000256" key="10">
    <source>
        <dbReference type="ARBA" id="ARBA00035585"/>
    </source>
</evidence>
<evidence type="ECO:0000256" key="3">
    <source>
        <dbReference type="ARBA" id="ARBA00022519"/>
    </source>
</evidence>
<dbReference type="PANTHER" id="PTHR28259:SF1">
    <property type="entry name" value="FLUORIDE EXPORT PROTEIN 1-RELATED"/>
    <property type="match status" value="1"/>
</dbReference>
<feature type="transmembrane region" description="Helical" evidence="11">
    <location>
        <begin position="34"/>
        <end position="56"/>
    </location>
</feature>
<dbReference type="Proteomes" id="UP000284243">
    <property type="component" value="Unassembled WGS sequence"/>
</dbReference>
<feature type="binding site" evidence="11">
    <location>
        <position position="77"/>
    </location>
    <ligand>
        <name>Na(+)</name>
        <dbReference type="ChEBI" id="CHEBI:29101"/>
        <note>structural</note>
    </ligand>
</feature>
<reference evidence="13" key="3">
    <citation type="submission" date="2023-01" db="EMBL/GenBank/DDBJ databases">
        <title>Human gut microbiome strain richness.</title>
        <authorList>
            <person name="Chen-Liaw A."/>
        </authorList>
    </citation>
    <scope>NUCLEOTIDE SEQUENCE</scope>
    <source>
        <strain evidence="13">RTP21484st1_B7_RTP21484_190118</strain>
    </source>
</reference>
<dbReference type="EMBL" id="QRYW01000037">
    <property type="protein sequence ID" value="RGV20924.1"/>
    <property type="molecule type" value="Genomic_DNA"/>
</dbReference>
<keyword evidence="11" id="KW-0479">Metal-binding</keyword>
<evidence type="ECO:0000313" key="13">
    <source>
        <dbReference type="EMBL" id="MDB9224146.1"/>
    </source>
</evidence>
<evidence type="ECO:0000256" key="5">
    <source>
        <dbReference type="ARBA" id="ARBA00022989"/>
    </source>
</evidence>
<name>A0A1Y4A0Z4_9BACT</name>
<dbReference type="NCBIfam" id="TIGR00494">
    <property type="entry name" value="crcB"/>
    <property type="match status" value="1"/>
</dbReference>
<evidence type="ECO:0000256" key="9">
    <source>
        <dbReference type="ARBA" id="ARBA00035120"/>
    </source>
</evidence>
<evidence type="ECO:0000313" key="17">
    <source>
        <dbReference type="Proteomes" id="UP000283426"/>
    </source>
</evidence>
<keyword evidence="6 11" id="KW-0406">Ion transport</keyword>
<evidence type="ECO:0000256" key="2">
    <source>
        <dbReference type="ARBA" id="ARBA00022475"/>
    </source>
</evidence>
<keyword evidence="3" id="KW-0997">Cell inner membrane</keyword>
<dbReference type="GO" id="GO:0046872">
    <property type="term" value="F:metal ion binding"/>
    <property type="evidence" value="ECO:0007669"/>
    <property type="project" value="UniProtKB-KW"/>
</dbReference>
<dbReference type="Pfam" id="PF02537">
    <property type="entry name" value="CRCB"/>
    <property type="match status" value="1"/>
</dbReference>
<keyword evidence="11" id="KW-0915">Sodium</keyword>
<comment type="caution">
    <text evidence="16">The sequence shown here is derived from an EMBL/GenBank/DDBJ whole genome shotgun (WGS) entry which is preliminary data.</text>
</comment>
<feature type="transmembrane region" description="Helical" evidence="11">
    <location>
        <begin position="94"/>
        <end position="118"/>
    </location>
</feature>
<organism evidence="16 19">
    <name type="scientific">Odoribacter splanchnicus</name>
    <dbReference type="NCBI Taxonomy" id="28118"/>
    <lineage>
        <taxon>Bacteria</taxon>
        <taxon>Pseudomonadati</taxon>
        <taxon>Bacteroidota</taxon>
        <taxon>Bacteroidia</taxon>
        <taxon>Bacteroidales</taxon>
        <taxon>Odoribacteraceae</taxon>
        <taxon>Odoribacter</taxon>
    </lineage>
</organism>
<sequence>MWQNIIFVGLGSIVGGVSRYFISEWSRHLFPSSFPWGTFIVNIAGCFLLGLLSGFFTSHPAPVYRLFFTVGFCGSFTTFSTFSFENLQLLSNKAYGLFSLNIGLSLILGILFAGLGYLMTNK</sequence>
<evidence type="ECO:0000313" key="15">
    <source>
        <dbReference type="EMBL" id="RGV20924.1"/>
    </source>
</evidence>
<reference evidence="17 18" key="1">
    <citation type="submission" date="2018-08" db="EMBL/GenBank/DDBJ databases">
        <title>A genome reference for cultivated species of the human gut microbiota.</title>
        <authorList>
            <person name="Zou Y."/>
            <person name="Xue W."/>
            <person name="Luo G."/>
        </authorList>
    </citation>
    <scope>NUCLEOTIDE SEQUENCE [LARGE SCALE GENOMIC DNA]</scope>
    <source>
        <strain evidence="15 17">AF14-6AC</strain>
        <strain evidence="14 18">AF16-14</strain>
        <strain evidence="16 19">OF03-11</strain>
    </source>
</reference>
<evidence type="ECO:0000313" key="19">
    <source>
        <dbReference type="Proteomes" id="UP000284434"/>
    </source>
</evidence>
<evidence type="ECO:0000256" key="11">
    <source>
        <dbReference type="HAMAP-Rule" id="MF_00454"/>
    </source>
</evidence>
<evidence type="ECO:0000256" key="8">
    <source>
        <dbReference type="ARBA" id="ARBA00023303"/>
    </source>
</evidence>
<evidence type="ECO:0000256" key="6">
    <source>
        <dbReference type="ARBA" id="ARBA00023065"/>
    </source>
</evidence>
<evidence type="ECO:0000313" key="12">
    <source>
        <dbReference type="EMBL" id="MCG4961548.1"/>
    </source>
</evidence>
<feature type="transmembrane region" description="Helical" evidence="11">
    <location>
        <begin position="63"/>
        <end position="82"/>
    </location>
</feature>
<keyword evidence="5 11" id="KW-1133">Transmembrane helix</keyword>
<dbReference type="EMBL" id="QSCO01000029">
    <property type="protein sequence ID" value="RGY04002.1"/>
    <property type="molecule type" value="Genomic_DNA"/>
</dbReference>
<keyword evidence="8 11" id="KW-0407">Ion channel</keyword>
<evidence type="ECO:0000313" key="18">
    <source>
        <dbReference type="Proteomes" id="UP000284243"/>
    </source>
</evidence>
<feature type="binding site" evidence="11">
    <location>
        <position position="74"/>
    </location>
    <ligand>
        <name>Na(+)</name>
        <dbReference type="ChEBI" id="CHEBI:29101"/>
        <note>structural</note>
    </ligand>
</feature>
<dbReference type="OMA" id="YKLFLMT"/>
<keyword evidence="4 11" id="KW-0812">Transmembrane</keyword>
<evidence type="ECO:0000313" key="14">
    <source>
        <dbReference type="EMBL" id="RGU55825.1"/>
    </source>
</evidence>